<dbReference type="OMA" id="KVICYPG"/>
<dbReference type="PROSITE" id="PS50082">
    <property type="entry name" value="WD_REPEATS_2"/>
    <property type="match status" value="3"/>
</dbReference>
<dbReference type="InterPro" id="IPR036322">
    <property type="entry name" value="WD40_repeat_dom_sf"/>
</dbReference>
<dbReference type="PANTHER" id="PTHR19869:SF1">
    <property type="entry name" value="WD REPEAT-CONTAINING PROTEIN 31"/>
    <property type="match status" value="1"/>
</dbReference>
<proteinExistence type="predicted"/>
<dbReference type="GeneID" id="20236923"/>
<dbReference type="Pfam" id="PF00400">
    <property type="entry name" value="WD40"/>
    <property type="match status" value="3"/>
</dbReference>
<keyword evidence="2" id="KW-0677">Repeat</keyword>
<dbReference type="InterPro" id="IPR040066">
    <property type="entry name" value="WDR31"/>
</dbReference>
<name>V4B3D6_LOTGI</name>
<dbReference type="HOGENOM" id="CLU_061931_0_0_1"/>
<evidence type="ECO:0000256" key="2">
    <source>
        <dbReference type="ARBA" id="ARBA00022737"/>
    </source>
</evidence>
<dbReference type="SUPFAM" id="SSF50978">
    <property type="entry name" value="WD40 repeat-like"/>
    <property type="match status" value="1"/>
</dbReference>
<dbReference type="STRING" id="225164.V4B3D6"/>
<evidence type="ECO:0000313" key="5">
    <source>
        <dbReference type="Proteomes" id="UP000030746"/>
    </source>
</evidence>
<dbReference type="AlphaFoldDB" id="V4B3D6"/>
<feature type="repeat" description="WD" evidence="3">
    <location>
        <begin position="240"/>
        <end position="281"/>
    </location>
</feature>
<dbReference type="PROSITE" id="PS00678">
    <property type="entry name" value="WD_REPEATS_1"/>
    <property type="match status" value="1"/>
</dbReference>
<organism evidence="4 5">
    <name type="scientific">Lottia gigantea</name>
    <name type="common">Giant owl limpet</name>
    <dbReference type="NCBI Taxonomy" id="225164"/>
    <lineage>
        <taxon>Eukaryota</taxon>
        <taxon>Metazoa</taxon>
        <taxon>Spiralia</taxon>
        <taxon>Lophotrochozoa</taxon>
        <taxon>Mollusca</taxon>
        <taxon>Gastropoda</taxon>
        <taxon>Patellogastropoda</taxon>
        <taxon>Lottioidea</taxon>
        <taxon>Lottiidae</taxon>
        <taxon>Lottia</taxon>
    </lineage>
</organism>
<dbReference type="EMBL" id="KB199651">
    <property type="protein sequence ID" value="ESP04848.1"/>
    <property type="molecule type" value="Genomic_DNA"/>
</dbReference>
<dbReference type="InterPro" id="IPR015943">
    <property type="entry name" value="WD40/YVTN_repeat-like_dom_sf"/>
</dbReference>
<dbReference type="CDD" id="cd00200">
    <property type="entry name" value="WD40"/>
    <property type="match status" value="1"/>
</dbReference>
<protein>
    <submittedName>
        <fullName evidence="4">Uncharacterized protein</fullName>
    </submittedName>
</protein>
<dbReference type="SMART" id="SM00320">
    <property type="entry name" value="WD40"/>
    <property type="match status" value="6"/>
</dbReference>
<dbReference type="OrthoDB" id="6262491at2759"/>
<dbReference type="PANTHER" id="PTHR19869">
    <property type="entry name" value="SPERMATID WD-REPEAT PROTEIN"/>
    <property type="match status" value="1"/>
</dbReference>
<keyword evidence="5" id="KW-1185">Reference proteome</keyword>
<evidence type="ECO:0000313" key="4">
    <source>
        <dbReference type="EMBL" id="ESP04848.1"/>
    </source>
</evidence>
<gene>
    <name evidence="4" type="ORF">LOTGIDRAFT_156088</name>
</gene>
<dbReference type="InterPro" id="IPR020472">
    <property type="entry name" value="WD40_PAC1"/>
</dbReference>
<dbReference type="Gene3D" id="2.130.10.10">
    <property type="entry name" value="YVTN repeat-like/Quinoprotein amine dehydrogenase"/>
    <property type="match status" value="2"/>
</dbReference>
<reference evidence="4 5" key="1">
    <citation type="journal article" date="2013" name="Nature">
        <title>Insights into bilaterian evolution from three spiralian genomes.</title>
        <authorList>
            <person name="Simakov O."/>
            <person name="Marletaz F."/>
            <person name="Cho S.J."/>
            <person name="Edsinger-Gonzales E."/>
            <person name="Havlak P."/>
            <person name="Hellsten U."/>
            <person name="Kuo D.H."/>
            <person name="Larsson T."/>
            <person name="Lv J."/>
            <person name="Arendt D."/>
            <person name="Savage R."/>
            <person name="Osoegawa K."/>
            <person name="de Jong P."/>
            <person name="Grimwood J."/>
            <person name="Chapman J.A."/>
            <person name="Shapiro H."/>
            <person name="Aerts A."/>
            <person name="Otillar R.P."/>
            <person name="Terry A.Y."/>
            <person name="Boore J.L."/>
            <person name="Grigoriev I.V."/>
            <person name="Lindberg D.R."/>
            <person name="Seaver E.C."/>
            <person name="Weisblat D.A."/>
            <person name="Putnam N.H."/>
            <person name="Rokhsar D.S."/>
        </authorList>
    </citation>
    <scope>NUCLEOTIDE SEQUENCE [LARGE SCALE GENOMIC DNA]</scope>
</reference>
<sequence>MASFNRNVDMGGLESDTEGYCSMLVNPVHSEAVVSLSSVQPGLCLSGSKDKSVILYDYLNKRQEDKWTGHEREITKVCYGSSCLGVFSASRDKTIKMWQRGSSHVVREFIGHDLVVTAIHANSDTTRLCSGSRDNTVKIWDVETAKCLVQSNIPQNLVTDVKWIPNTEQILQTGEDKEVRIFDSRNMDVVYNFIKKQYIQMACDITTDGTYCLTCSNGFTGNGCEASLWDLRNKKLLHEFNGHLEAIESCIFLPNQSLVATASRDCSVKVWNRDTQECITEWCFDGSGPLTSVIAYEDNSILVGTFNQGIQVLEMVNDKLILRSSY</sequence>
<feature type="repeat" description="WD" evidence="3">
    <location>
        <begin position="109"/>
        <end position="150"/>
    </location>
</feature>
<dbReference type="InterPro" id="IPR001680">
    <property type="entry name" value="WD40_rpt"/>
</dbReference>
<dbReference type="CTD" id="20236923"/>
<dbReference type="PROSITE" id="PS50294">
    <property type="entry name" value="WD_REPEATS_REGION"/>
    <property type="match status" value="2"/>
</dbReference>
<feature type="repeat" description="WD" evidence="3">
    <location>
        <begin position="67"/>
        <end position="108"/>
    </location>
</feature>
<dbReference type="InterPro" id="IPR019775">
    <property type="entry name" value="WD40_repeat_CS"/>
</dbReference>
<dbReference type="Proteomes" id="UP000030746">
    <property type="component" value="Unassembled WGS sequence"/>
</dbReference>
<evidence type="ECO:0000256" key="1">
    <source>
        <dbReference type="ARBA" id="ARBA00022574"/>
    </source>
</evidence>
<dbReference type="KEGG" id="lgi:LOTGIDRAFT_156088"/>
<dbReference type="RefSeq" id="XP_009044357.1">
    <property type="nucleotide sequence ID" value="XM_009046109.1"/>
</dbReference>
<dbReference type="PRINTS" id="PR00320">
    <property type="entry name" value="GPROTEINBRPT"/>
</dbReference>
<keyword evidence="1 3" id="KW-0853">WD repeat</keyword>
<accession>V4B3D6</accession>
<evidence type="ECO:0000256" key="3">
    <source>
        <dbReference type="PROSITE-ProRule" id="PRU00221"/>
    </source>
</evidence>